<feature type="compositionally biased region" description="Polar residues" evidence="2">
    <location>
        <begin position="1394"/>
        <end position="1408"/>
    </location>
</feature>
<dbReference type="RefSeq" id="WP_079642687.1">
    <property type="nucleotide sequence ID" value="NZ_FUZF01000005.1"/>
</dbReference>
<evidence type="ECO:0000313" key="4">
    <source>
        <dbReference type="EMBL" id="SKB65779.1"/>
    </source>
</evidence>
<evidence type="ECO:0000256" key="1">
    <source>
        <dbReference type="ARBA" id="ARBA00010116"/>
    </source>
</evidence>
<dbReference type="EMBL" id="FUZF01000005">
    <property type="protein sequence ID" value="SKB65779.1"/>
    <property type="molecule type" value="Genomic_DNA"/>
</dbReference>
<dbReference type="OrthoDB" id="5726170at2"/>
<gene>
    <name evidence="4" type="ORF">SAMN05660841_01741</name>
</gene>
<dbReference type="InterPro" id="IPR047589">
    <property type="entry name" value="DUF11_rpt"/>
</dbReference>
<feature type="region of interest" description="Disordered" evidence="2">
    <location>
        <begin position="1251"/>
        <end position="1279"/>
    </location>
</feature>
<dbReference type="NCBIfam" id="TIGR01451">
    <property type="entry name" value="B_ant_repeat"/>
    <property type="match status" value="3"/>
</dbReference>
<accession>A0A1T5D284</accession>
<dbReference type="STRING" id="1513896.SAMN05660841_01741"/>
<comment type="similarity">
    <text evidence="1">Belongs to the intimin/invasin family.</text>
</comment>
<dbReference type="Pfam" id="PF02369">
    <property type="entry name" value="Big_1"/>
    <property type="match status" value="1"/>
</dbReference>
<evidence type="ECO:0000259" key="3">
    <source>
        <dbReference type="PROSITE" id="PS51127"/>
    </source>
</evidence>
<dbReference type="InterPro" id="IPR044023">
    <property type="entry name" value="Ig_7"/>
</dbReference>
<feature type="compositionally biased region" description="Basic and acidic residues" evidence="2">
    <location>
        <begin position="1266"/>
        <end position="1276"/>
    </location>
</feature>
<dbReference type="PANTHER" id="PTHR34819:SF3">
    <property type="entry name" value="CELL SURFACE PROTEIN"/>
    <property type="match status" value="1"/>
</dbReference>
<feature type="region of interest" description="Disordered" evidence="2">
    <location>
        <begin position="1392"/>
        <end position="1422"/>
    </location>
</feature>
<dbReference type="InterPro" id="IPR001434">
    <property type="entry name" value="OmcB-like_DUF11"/>
</dbReference>
<dbReference type="InterPro" id="IPR013783">
    <property type="entry name" value="Ig-like_fold"/>
</dbReference>
<keyword evidence="5" id="KW-1185">Reference proteome</keyword>
<dbReference type="Gene3D" id="2.60.40.10">
    <property type="entry name" value="Immunoglobulins"/>
    <property type="match status" value="1"/>
</dbReference>
<reference evidence="5" key="1">
    <citation type="submission" date="2017-02" db="EMBL/GenBank/DDBJ databases">
        <authorList>
            <person name="Varghese N."/>
            <person name="Submissions S."/>
        </authorList>
    </citation>
    <scope>NUCLEOTIDE SEQUENCE [LARGE SCALE GENOMIC DNA]</scope>
    <source>
        <strain evidence="5">DSM 24091</strain>
    </source>
</reference>
<evidence type="ECO:0000313" key="5">
    <source>
        <dbReference type="Proteomes" id="UP000190150"/>
    </source>
</evidence>
<dbReference type="PROSITE" id="PS51127">
    <property type="entry name" value="BIG1"/>
    <property type="match status" value="1"/>
</dbReference>
<dbReference type="PANTHER" id="PTHR34819">
    <property type="entry name" value="LARGE CYSTEINE-RICH PERIPLASMIC PROTEIN OMCB"/>
    <property type="match status" value="1"/>
</dbReference>
<dbReference type="InterPro" id="IPR008964">
    <property type="entry name" value="Invasin/intimin_cell_adhesion"/>
</dbReference>
<dbReference type="Pfam" id="PF19081">
    <property type="entry name" value="Ig_7"/>
    <property type="match status" value="2"/>
</dbReference>
<dbReference type="InterPro" id="IPR051172">
    <property type="entry name" value="Chlamydia_OmcB"/>
</dbReference>
<dbReference type="Proteomes" id="UP000190150">
    <property type="component" value="Unassembled WGS sequence"/>
</dbReference>
<evidence type="ECO:0000256" key="2">
    <source>
        <dbReference type="SAM" id="MobiDB-lite"/>
    </source>
</evidence>
<dbReference type="SMART" id="SM00634">
    <property type="entry name" value="BID_1"/>
    <property type="match status" value="1"/>
</dbReference>
<feature type="domain" description="Big-1" evidence="3">
    <location>
        <begin position="2543"/>
        <end position="2637"/>
    </location>
</feature>
<sequence>MKNANQAPGLLRSRSSSFAFMLLTYCVLLLMPGWARGQTKVLANEVSYTTGDKPVVFGFNKPTVDNPDNALLDNNDYSRVWASPGVLLNGGAYQGVIELKFPEGLSANQWSYVRIGADPTLLRALLGGSLGNALGTILGGVLLGNQEFEIEVLNNTNSVLKRTNTEGFNIDRIKLLVDGSGNSYIAVKPSAAYDRVRLTNRSISALGLGTQYTLDVYNAFTFTGSGGDCGRPIGTAFDGSAGLGLQVADLNNQNLNRAIDADMNSFSLLKSSGILDLSVARSFSQYFYFPTTSPENSSVNIKLALGSGGVVNTDLLGGIEVVFTKWNSATAANDVVYRRSLQSSLLNNTDALALLQSGNAATLTFGPGKAFDRIEVRLNSTVGLSVLGNGVRIYNVQRYTGAPGCVNPEIGTTPSPTTGPLQSASCAGALGTFSNVDFAHLAVDNNNETFATIHADAGSLLVSGPTTGYLNLDMGQTVGAGKTTYIRINYDQDVLERLLNGSLGKLAGGLVNDLLLGNQSFEIVAKDGNGTPVLSATSKDAFQASVTNNEGTVRIVRDNIGRYYIAVSPKNGYRTIQITNKVEAVLATGKKASLDVYNACFELGTDKCFPANFTSYQYSGISLGVADLAKSKVDNSYRAISVNSSDYSEISLGVGVAAEIFQSVYFNQPSDANDYVKIRMKLSPSSLLDAQVLAGYKVRFFNGETQVGSDYTISQGLVNNLNALGLLGSGDIVTLEYTPNGTFDRVDIGMDGLVNADVNTSPLRVFSVKRFGAGCQEVPKAWPLKDPKFATELNGASNVDEVQNLFNEDFDSFATLKSGEQGLLGLGGNLQGSVELGYTNEIPAGTTSYVRIDFEQGVLDGLLSGSLGNVVTGLVNGLILGNHFFEVEVKHNGVPLPGHSVSSSSDQISAGGNNNIRIVKDKDGHYYIAITPDAPYTSVRIVDKTKALLPLNSPANTMNIYGMAYEGSTDGCLEVFSTSYEYEGLNLSVTNLSGAGVTNPQYAIDDNSNSASQISNGTLAVGTATTQWLFFNTKSKANDITTIKLRTQGGAVNVNLLGGVIIRAYNNDALVKSLSLEEYQQLVSGINVLNLLNSNTGIEIPLVTDQSYDRIAITYGGTVDISAFPPLEVFSVTRTCTQAPASLLSWKSFVVDNDAAIKEVKGGEEVEYTIHIRNTGSVALEDYIITDAIPDNTEFVSAENAGSVTGGVVTFSGIDVPVGATATVSFKVKVNENLTGVTKISNVALVKKDATDPGTETFPPLPTDPNEPKTDGDKGTDIPVTPISTIETWKSFVVNDDPAIKTVIGGELVKYTIHVKNTGNTQLTNVKIADELPAGVTYVSGGTFDGTQVRFGTQTAINIDYGQTIARTFTVRVNANLSGISTISNIATVEGDGLTSTPTVQPDSNDPNQPGDPGSTDIPVTDNSTVTFTKVASGSKKIVEGQPLTYILTVENTGNKDLTNVVISDPLNAIPVYFTDQVEVDGVLQPVVGGAGISKTIGSLAVGASATVTIKVTAVATLPNANPVINTATVTFTKEDNTTGSETATETVLSDCDEVNGDDINVLPTSGTVCIGEQATFTASLAIAMPTGADFVWRRGSDNGPIIHTGGTFNVMESTAGTYTYVVSVEGGRACFKTPGKTVSVTVNPRATAALTTTQDIAVCQGVAIDLNTLVTVGGSVDAPVVRFYADAALTSALLSPSVSPAVGTYTYYVTVSGTDLCENAPNTAAEIVVTVSSRALAADISVQGVTICEGDNTTLTAALSSGKQINNPIFKWYSDATLTTLEHTGASFTPSPALTATTSYFVTVQGTGVCENLPAEAKEVAVTVTPRGKAGFITIDGPSEVCEGENIKFEAILAQPTPSIINPVIRWYRDAALTELIYEGNTFESIADASRIGVNTLYVTVSGDNYCENAAGTAQNHVITVNEMAVVKLESKQTSFAISKGAMLDLWGVSGPTVSPATTTVNWYDENNSLVAPGNVESWLKNISFSAEGTYTLRVEASAGSCVSNTTITITVFDPDRCPPSVQRVYASTQSWSSVITGGVSKDGQAVDGNVKTYSTLTTGVGLLGIGTVWQNLNFGHEVPAGTPLTVKLGKEYSGLMLAGGITVVGYNNDGDIGPIRGVQGAILDLLNADNVVEFTFVPTEGGVAKPYTGVRVIQGALVSVAQNVRLYGAYYTKSGPVNCDAIDESTNRDILDLYHGVRDIGLGVASSLATVKDPWNAVDNDPNTFTEFWAGVGVLNQGFITPVFKTRSMPTDSLHITLAIPGQPVLSLSLLTNIKIQRYLGGAKVGSEIRPLGQNILGLRLLGLLGDGSQKAVLTIPSEGQVYDRIDIAYDKFLSVLGDFVNVYDVSVVPKIANVDDGSMSFEVCATGDLRIQMQDGCTNYEVFDDKGNSLVTADKLNFELPTDVQPGTYTYYVQAKRYDCTVGPRQAITVKVNALPTTSSIKLNGGEQTTITLAPYEELNVEVITDANTTIAKWEINESGTWNEYTVAGTDKTAFAYAVPLKPAGSQVKFRALLTSDKACDAYTSEIVLNIKAQEVDYDKSNLKVTKLEAVADGVDYTEFTATIMDAFENPIANKDVVFSITNPDGTTEQRTITTDAAGVAVVQPTSTKAGIITVDAQVDTKSIKDSPAQARFVAGAVDYGKSNLKVTKLEAVADGVDYTEFT</sequence>
<organism evidence="4 5">
    <name type="scientific">Sphingobacterium nematocida</name>
    <dbReference type="NCBI Taxonomy" id="1513896"/>
    <lineage>
        <taxon>Bacteria</taxon>
        <taxon>Pseudomonadati</taxon>
        <taxon>Bacteroidota</taxon>
        <taxon>Sphingobacteriia</taxon>
        <taxon>Sphingobacteriales</taxon>
        <taxon>Sphingobacteriaceae</taxon>
        <taxon>Sphingobacterium</taxon>
    </lineage>
</organism>
<dbReference type="SUPFAM" id="SSF49373">
    <property type="entry name" value="Invasin/intimin cell-adhesion fragments"/>
    <property type="match status" value="1"/>
</dbReference>
<name>A0A1T5D284_9SPHI</name>
<dbReference type="InterPro" id="IPR003344">
    <property type="entry name" value="Big_1_dom"/>
</dbReference>
<proteinExistence type="inferred from homology"/>
<protein>
    <submittedName>
        <fullName evidence="4">Conserved repeat domain-containing protein</fullName>
    </submittedName>
</protein>
<feature type="non-terminal residue" evidence="4">
    <location>
        <position position="2666"/>
    </location>
</feature>
<dbReference type="Pfam" id="PF01345">
    <property type="entry name" value="DUF11"/>
    <property type="match status" value="3"/>
</dbReference>